<keyword evidence="3" id="KW-1185">Reference proteome</keyword>
<comment type="caution">
    <text evidence="2">The sequence shown here is derived from an EMBL/GenBank/DDBJ whole genome shotgun (WGS) entry which is preliminary data.</text>
</comment>
<name>A0AB34L0T6_9PEZI</name>
<sequence>MKTLHQCLDALETTIARTKTATHSLTHSLADLFIPSRWTRSTTQSFLNAPSLSERETLTSDFVTSTLSTMSTTGLTSALIAGVISSAFSWPSIPTSHWATRASWYSGLVFALASISASGLCSGSLLRLKCRADRTARTREVMGYRVAGAGRSGGNEWKPRILQPWIWGTPGMLLKLSVLWFLVGLAIEVWVEAGRVGWEWEEERVKIAAFVTLTSAFAGGCYAVAVIGLFYPTIDHSDGARP</sequence>
<protein>
    <submittedName>
        <fullName evidence="2">Uncharacterized protein</fullName>
    </submittedName>
</protein>
<dbReference type="Proteomes" id="UP000803884">
    <property type="component" value="Unassembled WGS sequence"/>
</dbReference>
<organism evidence="2 3">
    <name type="scientific">Cladosporium halotolerans</name>
    <dbReference type="NCBI Taxonomy" id="1052096"/>
    <lineage>
        <taxon>Eukaryota</taxon>
        <taxon>Fungi</taxon>
        <taxon>Dikarya</taxon>
        <taxon>Ascomycota</taxon>
        <taxon>Pezizomycotina</taxon>
        <taxon>Dothideomycetes</taxon>
        <taxon>Dothideomycetidae</taxon>
        <taxon>Cladosporiales</taxon>
        <taxon>Cladosporiaceae</taxon>
        <taxon>Cladosporium</taxon>
    </lineage>
</organism>
<dbReference type="GeneID" id="96003035"/>
<proteinExistence type="predicted"/>
<evidence type="ECO:0000313" key="2">
    <source>
        <dbReference type="EMBL" id="KAL1589460.1"/>
    </source>
</evidence>
<feature type="transmembrane region" description="Helical" evidence="1">
    <location>
        <begin position="75"/>
        <end position="93"/>
    </location>
</feature>
<keyword evidence="1" id="KW-1133">Transmembrane helix</keyword>
<evidence type="ECO:0000313" key="3">
    <source>
        <dbReference type="Proteomes" id="UP000803884"/>
    </source>
</evidence>
<feature type="transmembrane region" description="Helical" evidence="1">
    <location>
        <begin position="207"/>
        <end position="231"/>
    </location>
</feature>
<accession>A0AB34L0T6</accession>
<dbReference type="EMBL" id="JAAQHG020000004">
    <property type="protein sequence ID" value="KAL1589460.1"/>
    <property type="molecule type" value="Genomic_DNA"/>
</dbReference>
<keyword evidence="1" id="KW-0472">Membrane</keyword>
<feature type="transmembrane region" description="Helical" evidence="1">
    <location>
        <begin position="105"/>
        <end position="128"/>
    </location>
</feature>
<keyword evidence="1" id="KW-0812">Transmembrane</keyword>
<feature type="transmembrane region" description="Helical" evidence="1">
    <location>
        <begin position="165"/>
        <end position="187"/>
    </location>
</feature>
<dbReference type="AlphaFoldDB" id="A0AB34L0T6"/>
<evidence type="ECO:0000256" key="1">
    <source>
        <dbReference type="SAM" id="Phobius"/>
    </source>
</evidence>
<reference evidence="2 3" key="1">
    <citation type="journal article" date="2020" name="Microbiol. Resour. Announc.">
        <title>Draft Genome Sequence of a Cladosporium Species Isolated from the Mesophotic Ascidian Didemnum maculosum.</title>
        <authorList>
            <person name="Gioti A."/>
            <person name="Siaperas R."/>
            <person name="Nikolaivits E."/>
            <person name="Le Goff G."/>
            <person name="Ouazzani J."/>
            <person name="Kotoulas G."/>
            <person name="Topakas E."/>
        </authorList>
    </citation>
    <scope>NUCLEOTIDE SEQUENCE [LARGE SCALE GENOMIC DNA]</scope>
    <source>
        <strain evidence="2 3">TM138-S3</strain>
    </source>
</reference>
<dbReference type="RefSeq" id="XP_069232565.1">
    <property type="nucleotide sequence ID" value="XM_069370197.1"/>
</dbReference>
<gene>
    <name evidence="2" type="ORF">WHR41_01591</name>
</gene>